<dbReference type="GO" id="GO:0030245">
    <property type="term" value="P:cellulose catabolic process"/>
    <property type="evidence" value="ECO:0007669"/>
    <property type="project" value="UniProtKB-KW"/>
</dbReference>
<evidence type="ECO:0000256" key="9">
    <source>
        <dbReference type="ARBA" id="ARBA00023326"/>
    </source>
</evidence>
<feature type="domain" description="Glycoside hydrolase family 5" evidence="12">
    <location>
        <begin position="58"/>
        <end position="309"/>
    </location>
</feature>
<dbReference type="OrthoDB" id="5823761at2759"/>
<dbReference type="STRING" id="930991.A0A0D0DEU8"/>
<evidence type="ECO:0000256" key="8">
    <source>
        <dbReference type="ARBA" id="ARBA00023295"/>
    </source>
</evidence>
<dbReference type="PANTHER" id="PTHR34142:SF5">
    <property type="entry name" value="CBM1 DOMAIN-CONTAINING PROTEIN"/>
    <property type="match status" value="1"/>
</dbReference>
<feature type="chain" id="PRO_5002225747" description="cellulase" evidence="11">
    <location>
        <begin position="19"/>
        <end position="352"/>
    </location>
</feature>
<dbReference type="InterPro" id="IPR018087">
    <property type="entry name" value="Glyco_hydro_5_CS"/>
</dbReference>
<reference evidence="14" key="2">
    <citation type="submission" date="2015-01" db="EMBL/GenBank/DDBJ databases">
        <title>Evolutionary Origins and Diversification of the Mycorrhizal Mutualists.</title>
        <authorList>
            <consortium name="DOE Joint Genome Institute"/>
            <consortium name="Mycorrhizal Genomics Consortium"/>
            <person name="Kohler A."/>
            <person name="Kuo A."/>
            <person name="Nagy L.G."/>
            <person name="Floudas D."/>
            <person name="Copeland A."/>
            <person name="Barry K.W."/>
            <person name="Cichocki N."/>
            <person name="Veneault-Fourrey C."/>
            <person name="LaButti K."/>
            <person name="Lindquist E.A."/>
            <person name="Lipzen A."/>
            <person name="Lundell T."/>
            <person name="Morin E."/>
            <person name="Murat C."/>
            <person name="Riley R."/>
            <person name="Ohm R."/>
            <person name="Sun H."/>
            <person name="Tunlid A."/>
            <person name="Henrissat B."/>
            <person name="Grigoriev I.V."/>
            <person name="Hibbett D.S."/>
            <person name="Martin F."/>
        </authorList>
    </citation>
    <scope>NUCLEOTIDE SEQUENCE [LARGE SCALE GENOMIC DNA]</scope>
    <source>
        <strain evidence="14">Ve08.2h10</strain>
    </source>
</reference>
<dbReference type="EMBL" id="KN826279">
    <property type="protein sequence ID" value="KIK79449.1"/>
    <property type="molecule type" value="Genomic_DNA"/>
</dbReference>
<name>A0A0D0DEU8_9AGAM</name>
<comment type="similarity">
    <text evidence="2 10">Belongs to the glycosyl hydrolase 5 (cellulase A) family.</text>
</comment>
<proteinExistence type="inferred from homology"/>
<dbReference type="PROSITE" id="PS00659">
    <property type="entry name" value="GLYCOSYL_HYDROL_F5"/>
    <property type="match status" value="1"/>
</dbReference>
<sequence length="352" mass="38200">MSFKWLSVLVFAAATVSAQRLRFAGVNIAGFDFGCSTDGTCNIASACPPLTQFGCADGLGQMQHFVKNDGYNVFRLPVGWQYLTHSKMTGVLDKTQFANYNMLVNACLSTGAYCVIDIHNYARYNGQIIGQGGPSNKIFAELWSNIARHWKKERRIIFGLMNEPHDIPDIHTWVGSVQAAVTAIRRTGATSQIILLPGNDYTSAETFVSGGSADALNRVRNPDGTITNLVMDVHKYLDYDNSGAHATCSTNGIESSWLPLLTWLRKNGRQALNTETGGGADDSCVGYLLQQIAYQAAHSDVFLGYIGWAAGAFQTDYTLSETPHYTGTGWNDASVVSKALSPKANRLVSSVA</sequence>
<keyword evidence="7" id="KW-0119">Carbohydrate metabolism</keyword>
<evidence type="ECO:0000256" key="10">
    <source>
        <dbReference type="RuleBase" id="RU361153"/>
    </source>
</evidence>
<dbReference type="Proteomes" id="UP000054538">
    <property type="component" value="Unassembled WGS sequence"/>
</dbReference>
<comment type="catalytic activity">
    <reaction evidence="1">
        <text>Endohydrolysis of (1-&gt;4)-beta-D-glucosidic linkages in cellulose, lichenin and cereal beta-D-glucans.</text>
        <dbReference type="EC" id="3.2.1.4"/>
    </reaction>
</comment>
<protein>
    <recommendedName>
        <fullName evidence="3">cellulase</fullName>
        <ecNumber evidence="3">3.2.1.4</ecNumber>
    </recommendedName>
</protein>
<evidence type="ECO:0000256" key="1">
    <source>
        <dbReference type="ARBA" id="ARBA00000966"/>
    </source>
</evidence>
<dbReference type="InterPro" id="IPR017853">
    <property type="entry name" value="GH"/>
</dbReference>
<feature type="signal peptide" evidence="11">
    <location>
        <begin position="1"/>
        <end position="18"/>
    </location>
</feature>
<dbReference type="FunFam" id="3.20.20.80:FF:000124">
    <property type="entry name" value="Exported cellulase"/>
    <property type="match status" value="1"/>
</dbReference>
<dbReference type="PANTHER" id="PTHR34142">
    <property type="entry name" value="ENDO-BETA-1,4-GLUCANASE A"/>
    <property type="match status" value="1"/>
</dbReference>
<dbReference type="InterPro" id="IPR001547">
    <property type="entry name" value="Glyco_hydro_5"/>
</dbReference>
<dbReference type="Gene3D" id="3.20.20.80">
    <property type="entry name" value="Glycosidases"/>
    <property type="match status" value="1"/>
</dbReference>
<evidence type="ECO:0000259" key="12">
    <source>
        <dbReference type="Pfam" id="PF00150"/>
    </source>
</evidence>
<dbReference type="SUPFAM" id="SSF51445">
    <property type="entry name" value="(Trans)glycosidases"/>
    <property type="match status" value="1"/>
</dbReference>
<dbReference type="Pfam" id="PF00150">
    <property type="entry name" value="Cellulase"/>
    <property type="match status" value="1"/>
</dbReference>
<gene>
    <name evidence="13" type="ORF">PAXRUDRAFT_769416</name>
</gene>
<dbReference type="HOGENOM" id="CLU_029718_1_1_1"/>
<evidence type="ECO:0000256" key="11">
    <source>
        <dbReference type="SAM" id="SignalP"/>
    </source>
</evidence>
<evidence type="ECO:0000256" key="3">
    <source>
        <dbReference type="ARBA" id="ARBA00012601"/>
    </source>
</evidence>
<evidence type="ECO:0000256" key="6">
    <source>
        <dbReference type="ARBA" id="ARBA00023001"/>
    </source>
</evidence>
<keyword evidence="5 10" id="KW-0378">Hydrolase</keyword>
<keyword evidence="6" id="KW-0136">Cellulose degradation</keyword>
<evidence type="ECO:0000256" key="4">
    <source>
        <dbReference type="ARBA" id="ARBA00022729"/>
    </source>
</evidence>
<evidence type="ECO:0000256" key="5">
    <source>
        <dbReference type="ARBA" id="ARBA00022801"/>
    </source>
</evidence>
<evidence type="ECO:0000313" key="13">
    <source>
        <dbReference type="EMBL" id="KIK79449.1"/>
    </source>
</evidence>
<accession>A0A0D0DEU8</accession>
<keyword evidence="4 11" id="KW-0732">Signal</keyword>
<evidence type="ECO:0000256" key="2">
    <source>
        <dbReference type="ARBA" id="ARBA00005641"/>
    </source>
</evidence>
<keyword evidence="9" id="KW-0624">Polysaccharide degradation</keyword>
<reference evidence="13 14" key="1">
    <citation type="submission" date="2014-04" db="EMBL/GenBank/DDBJ databases">
        <authorList>
            <consortium name="DOE Joint Genome Institute"/>
            <person name="Kuo A."/>
            <person name="Kohler A."/>
            <person name="Jargeat P."/>
            <person name="Nagy L.G."/>
            <person name="Floudas D."/>
            <person name="Copeland A."/>
            <person name="Barry K.W."/>
            <person name="Cichocki N."/>
            <person name="Veneault-Fourrey C."/>
            <person name="LaButti K."/>
            <person name="Lindquist E.A."/>
            <person name="Lipzen A."/>
            <person name="Lundell T."/>
            <person name="Morin E."/>
            <person name="Murat C."/>
            <person name="Sun H."/>
            <person name="Tunlid A."/>
            <person name="Henrissat B."/>
            <person name="Grigoriev I.V."/>
            <person name="Hibbett D.S."/>
            <person name="Martin F."/>
            <person name="Nordberg H.P."/>
            <person name="Cantor M.N."/>
            <person name="Hua S.X."/>
        </authorList>
    </citation>
    <scope>NUCLEOTIDE SEQUENCE [LARGE SCALE GENOMIC DNA]</scope>
    <source>
        <strain evidence="13 14">Ve08.2h10</strain>
    </source>
</reference>
<evidence type="ECO:0000256" key="7">
    <source>
        <dbReference type="ARBA" id="ARBA00023277"/>
    </source>
</evidence>
<keyword evidence="14" id="KW-1185">Reference proteome</keyword>
<dbReference type="InParanoid" id="A0A0D0DEU8"/>
<keyword evidence="8 10" id="KW-0326">Glycosidase</keyword>
<dbReference type="AlphaFoldDB" id="A0A0D0DEU8"/>
<evidence type="ECO:0000313" key="14">
    <source>
        <dbReference type="Proteomes" id="UP000054538"/>
    </source>
</evidence>
<organism evidence="13 14">
    <name type="scientific">Paxillus rubicundulus Ve08.2h10</name>
    <dbReference type="NCBI Taxonomy" id="930991"/>
    <lineage>
        <taxon>Eukaryota</taxon>
        <taxon>Fungi</taxon>
        <taxon>Dikarya</taxon>
        <taxon>Basidiomycota</taxon>
        <taxon>Agaricomycotina</taxon>
        <taxon>Agaricomycetes</taxon>
        <taxon>Agaricomycetidae</taxon>
        <taxon>Boletales</taxon>
        <taxon>Paxilineae</taxon>
        <taxon>Paxillaceae</taxon>
        <taxon>Paxillus</taxon>
    </lineage>
</organism>
<dbReference type="EC" id="3.2.1.4" evidence="3"/>
<dbReference type="GO" id="GO:0008810">
    <property type="term" value="F:cellulase activity"/>
    <property type="evidence" value="ECO:0007669"/>
    <property type="project" value="UniProtKB-EC"/>
</dbReference>